<dbReference type="Proteomes" id="UP000316213">
    <property type="component" value="Unassembled WGS sequence"/>
</dbReference>
<feature type="transmembrane region" description="Helical" evidence="2">
    <location>
        <begin position="60"/>
        <end position="85"/>
    </location>
</feature>
<feature type="transmembrane region" description="Helical" evidence="2">
    <location>
        <begin position="91"/>
        <end position="113"/>
    </location>
</feature>
<keyword evidence="2" id="KW-0472">Membrane</keyword>
<name>A0A5C6A1E7_9BACT</name>
<reference evidence="3 4" key="1">
    <citation type="submission" date="2019-02" db="EMBL/GenBank/DDBJ databases">
        <title>Deep-cultivation of Planctomycetes and their phenomic and genomic characterization uncovers novel biology.</title>
        <authorList>
            <person name="Wiegand S."/>
            <person name="Jogler M."/>
            <person name="Boedeker C."/>
            <person name="Pinto D."/>
            <person name="Vollmers J."/>
            <person name="Rivas-Marin E."/>
            <person name="Kohn T."/>
            <person name="Peeters S.H."/>
            <person name="Heuer A."/>
            <person name="Rast P."/>
            <person name="Oberbeckmann S."/>
            <person name="Bunk B."/>
            <person name="Jeske O."/>
            <person name="Meyerdierks A."/>
            <person name="Storesund J.E."/>
            <person name="Kallscheuer N."/>
            <person name="Luecker S."/>
            <person name="Lage O.M."/>
            <person name="Pohl T."/>
            <person name="Merkel B.J."/>
            <person name="Hornburger P."/>
            <person name="Mueller R.-W."/>
            <person name="Bruemmer F."/>
            <person name="Labrenz M."/>
            <person name="Spormann A.M."/>
            <person name="Op Den Camp H."/>
            <person name="Overmann J."/>
            <person name="Amann R."/>
            <person name="Jetten M.S.M."/>
            <person name="Mascher T."/>
            <person name="Medema M.H."/>
            <person name="Devos D.P."/>
            <person name="Kaster A.-K."/>
            <person name="Ovreas L."/>
            <person name="Rohde M."/>
            <person name="Galperin M.Y."/>
            <person name="Jogler C."/>
        </authorList>
    </citation>
    <scope>NUCLEOTIDE SEQUENCE [LARGE SCALE GENOMIC DNA]</scope>
    <source>
        <strain evidence="3 4">Pla100</strain>
    </source>
</reference>
<dbReference type="EMBL" id="SJPM01000009">
    <property type="protein sequence ID" value="TWT93654.1"/>
    <property type="molecule type" value="Genomic_DNA"/>
</dbReference>
<protein>
    <submittedName>
        <fullName evidence="3">Uncharacterized protein</fullName>
    </submittedName>
</protein>
<feature type="transmembrane region" description="Helical" evidence="2">
    <location>
        <begin position="30"/>
        <end position="48"/>
    </location>
</feature>
<evidence type="ECO:0000256" key="2">
    <source>
        <dbReference type="SAM" id="Phobius"/>
    </source>
</evidence>
<comment type="caution">
    <text evidence="3">The sequence shown here is derived from an EMBL/GenBank/DDBJ whole genome shotgun (WGS) entry which is preliminary data.</text>
</comment>
<keyword evidence="2" id="KW-0812">Transmembrane</keyword>
<gene>
    <name evidence="3" type="ORF">Pla100_41720</name>
</gene>
<accession>A0A5C6A1E7</accession>
<feature type="compositionally biased region" description="Basic and acidic residues" evidence="1">
    <location>
        <begin position="138"/>
        <end position="150"/>
    </location>
</feature>
<keyword evidence="2" id="KW-1133">Transmembrane helix</keyword>
<proteinExistence type="predicted"/>
<evidence type="ECO:0000313" key="3">
    <source>
        <dbReference type="EMBL" id="TWT93654.1"/>
    </source>
</evidence>
<dbReference type="OrthoDB" id="275750at2"/>
<organism evidence="3 4">
    <name type="scientific">Neorhodopirellula pilleata</name>
    <dbReference type="NCBI Taxonomy" id="2714738"/>
    <lineage>
        <taxon>Bacteria</taxon>
        <taxon>Pseudomonadati</taxon>
        <taxon>Planctomycetota</taxon>
        <taxon>Planctomycetia</taxon>
        <taxon>Pirellulales</taxon>
        <taxon>Pirellulaceae</taxon>
        <taxon>Neorhodopirellula</taxon>
    </lineage>
</organism>
<evidence type="ECO:0000256" key="1">
    <source>
        <dbReference type="SAM" id="MobiDB-lite"/>
    </source>
</evidence>
<feature type="region of interest" description="Disordered" evidence="1">
    <location>
        <begin position="124"/>
        <end position="187"/>
    </location>
</feature>
<dbReference type="AlphaFoldDB" id="A0A5C6A1E7"/>
<evidence type="ECO:0000313" key="4">
    <source>
        <dbReference type="Proteomes" id="UP000316213"/>
    </source>
</evidence>
<sequence>MARLGIVFGLLLCGLTIVGMSVTTEKSYTQFVPMMFGIPMLFLGVVSLNPHRRRESVFFALLLSLVAVSMGAGRLVVLAVHWAAGEYVNPISLRLVLVMTLMSLVFVVIAHLWRRRRTRTLAAIAKSSQDSPPEVPADPDKLDQPIRLDAESPANPPNFSDNPYQTPPIVDVPSDSSKTSFSRSKST</sequence>
<feature type="compositionally biased region" description="Low complexity" evidence="1">
    <location>
        <begin position="174"/>
        <end position="187"/>
    </location>
</feature>
<keyword evidence="4" id="KW-1185">Reference proteome</keyword>